<dbReference type="VEuPathDB" id="CryptoDB:Vbra_2930"/>
<dbReference type="InParanoid" id="A0A0G4EN14"/>
<feature type="region of interest" description="Disordered" evidence="1">
    <location>
        <begin position="721"/>
        <end position="743"/>
    </location>
</feature>
<dbReference type="EMBL" id="CDMY01000275">
    <property type="protein sequence ID" value="CEL99222.1"/>
    <property type="molecule type" value="Genomic_DNA"/>
</dbReference>
<evidence type="ECO:0000256" key="1">
    <source>
        <dbReference type="SAM" id="MobiDB-lite"/>
    </source>
</evidence>
<evidence type="ECO:0000313" key="4">
    <source>
        <dbReference type="EMBL" id="CEL99222.1"/>
    </source>
</evidence>
<dbReference type="OrthoDB" id="2801217at2759"/>
<name>A0A0G4EN14_VITBC</name>
<dbReference type="Pfam" id="PF07727">
    <property type="entry name" value="RVT_2"/>
    <property type="match status" value="1"/>
</dbReference>
<feature type="compositionally biased region" description="Pro residues" evidence="1">
    <location>
        <begin position="270"/>
        <end position="279"/>
    </location>
</feature>
<gene>
    <name evidence="4" type="ORF">Vbra_2930</name>
</gene>
<feature type="domain" description="Reverse transcriptase Ty1/copia-type" evidence="2">
    <location>
        <begin position="496"/>
        <end position="721"/>
    </location>
</feature>
<accession>A0A0G4EN14</accession>
<sequence length="845" mass="94380">MPHSANEHEKTPHELYHGEKPNFTLLCKTGLHVFGCMCYMHIPKPLSGGPRPGGPLTPKAQKGVYLGYAPSTKDGCLVYVPHKRRVFTARVQETVFDNCSFYRTGKLHRSVDPHLHTREGEVTGDVYRPVGVSPEPLPHQAQDGTPDTQEPRLDQSDTGQPAGPLQEPSSEDAWLRGGMPEFVDNTTIRSRKDVSGQYGLRPKRWQGLPPELQKRQRRPRGESAAVDSTDTMQKDAVEGDPMSEASLREMLPSDPPINGEGEQQAELQDPPLPQQPPSSPTRGEQPMSDEAGGRASDGAMFGALSAKRAHDGRCDDALSCPRCSKVVREPGQEGRFVHLVKKRQRLAVDLWKPRRAHKCSHCSHTWQTEEPMVGILPPEAYEEANENCHPCVDERAEPAAEQWSDAEQDTDSFWVDLKDFVGLPNDASDFVFTSSAFVNAEGGNDTDTAKPTEPLTFEDIASLPPEEQAKWHAAIDEELQAMKDKGVFVLVAASQAQGKVIPCKWVFKIKADGRYKARLVIKGFAQDPNQVGETYAPTLSLSTIRTLFALEVQEGRDIFNLDVSNAFLSAPLDTPVYMAVPAGYGPEGVGMVILLLRALYGLKEAPRAWNICLTDYLKQLMFEQLVSDPCVFVLRERDLRVAVVVDDIFWAPTKGDNDPEWFMQMILTRFKARFLGKIKSFVGLDVDYDADKGEMALSHAPYIKKMLEKYRMLLAKPVSQPCPQTHRLSKDQSPQTQEERERMNRLPYREGVGSVTYEACALRPDCAFAVKECAMHNNDPSQWHWKALMHLMRYLKDTMDARLVYKRSGTDEIRLTCYADSSLGDNEDGTSTGGYLTFLNDCLVS</sequence>
<dbReference type="AlphaFoldDB" id="A0A0G4EN14"/>
<dbReference type="Pfam" id="PF25597">
    <property type="entry name" value="SH3_retrovirus"/>
    <property type="match status" value="1"/>
</dbReference>
<dbReference type="Proteomes" id="UP000041254">
    <property type="component" value="Unassembled WGS sequence"/>
</dbReference>
<evidence type="ECO:0000259" key="2">
    <source>
        <dbReference type="Pfam" id="PF07727"/>
    </source>
</evidence>
<dbReference type="STRING" id="1169540.A0A0G4EN14"/>
<feature type="domain" description="Retroviral polymerase SH3-like" evidence="3">
    <location>
        <begin position="36"/>
        <end position="97"/>
    </location>
</feature>
<proteinExistence type="predicted"/>
<dbReference type="InterPro" id="IPR013103">
    <property type="entry name" value="RVT_2"/>
</dbReference>
<feature type="compositionally biased region" description="Basic and acidic residues" evidence="1">
    <location>
        <begin position="112"/>
        <end position="121"/>
    </location>
</feature>
<evidence type="ECO:0000259" key="3">
    <source>
        <dbReference type="Pfam" id="PF25597"/>
    </source>
</evidence>
<organism evidence="4 5">
    <name type="scientific">Vitrella brassicaformis (strain CCMP3155)</name>
    <dbReference type="NCBI Taxonomy" id="1169540"/>
    <lineage>
        <taxon>Eukaryota</taxon>
        <taxon>Sar</taxon>
        <taxon>Alveolata</taxon>
        <taxon>Colpodellida</taxon>
        <taxon>Vitrellaceae</taxon>
        <taxon>Vitrella</taxon>
    </lineage>
</organism>
<dbReference type="PANTHER" id="PTHR11439">
    <property type="entry name" value="GAG-POL-RELATED RETROTRANSPOSON"/>
    <property type="match status" value="1"/>
</dbReference>
<dbReference type="PANTHER" id="PTHR11439:SF440">
    <property type="entry name" value="INTEGRASE CATALYTIC DOMAIN-CONTAINING PROTEIN"/>
    <property type="match status" value="1"/>
</dbReference>
<protein>
    <submittedName>
        <fullName evidence="4">Uncharacterized protein</fullName>
    </submittedName>
</protein>
<reference evidence="4 5" key="1">
    <citation type="submission" date="2014-11" db="EMBL/GenBank/DDBJ databases">
        <authorList>
            <person name="Zhu J."/>
            <person name="Qi W."/>
            <person name="Song R."/>
        </authorList>
    </citation>
    <scope>NUCLEOTIDE SEQUENCE [LARGE SCALE GENOMIC DNA]</scope>
</reference>
<feature type="region of interest" description="Disordered" evidence="1">
    <location>
        <begin position="112"/>
        <end position="297"/>
    </location>
</feature>
<dbReference type="InterPro" id="IPR057670">
    <property type="entry name" value="SH3_retrovirus"/>
</dbReference>
<keyword evidence="5" id="KW-1185">Reference proteome</keyword>
<evidence type="ECO:0000313" key="5">
    <source>
        <dbReference type="Proteomes" id="UP000041254"/>
    </source>
</evidence>